<proteinExistence type="predicted"/>
<dbReference type="EMBL" id="AP014865">
    <property type="protein sequence ID" value="BAR87096.1"/>
    <property type="molecule type" value="Genomic_DNA"/>
</dbReference>
<gene>
    <name evidence="1" type="ORF">KNN_06361</name>
</gene>
<dbReference type="Proteomes" id="UP000055316">
    <property type="component" value="Plasmid pKK1"/>
</dbReference>
<organism evidence="1 2">
    <name type="scientific">Bacillus thuringiensis subsp. tolworthi</name>
    <dbReference type="NCBI Taxonomy" id="1442"/>
    <lineage>
        <taxon>Bacteria</taxon>
        <taxon>Bacillati</taxon>
        <taxon>Bacillota</taxon>
        <taxon>Bacilli</taxon>
        <taxon>Bacillales</taxon>
        <taxon>Bacillaceae</taxon>
        <taxon>Bacillus</taxon>
        <taxon>Bacillus cereus group</taxon>
    </lineage>
</organism>
<evidence type="ECO:0000313" key="2">
    <source>
        <dbReference type="Proteomes" id="UP000055316"/>
    </source>
</evidence>
<sequence length="65" mass="7439">MSDTSTCKLLEIAMVFVRIIRCLTKEAEKCRGINDKPYVISGNKQTSYGVITAQLKKYRFIFTSE</sequence>
<protein>
    <submittedName>
        <fullName evidence="1">Uncharacterized protein</fullName>
    </submittedName>
</protein>
<keyword evidence="1" id="KW-0614">Plasmid</keyword>
<geneLocation type="plasmid" evidence="2">
    <name>pKK1 DNA</name>
</geneLocation>
<accession>A0A9W4A0G6</accession>
<name>A0A9W4A0G6_BACTO</name>
<reference evidence="1 2" key="1">
    <citation type="submission" date="2015-05" db="EMBL/GenBank/DDBJ databases">
        <title>Whole genome sequence of Bacillus thuringiensis serovar tolworthi Pasteur Institute Standard strain.</title>
        <authorList>
            <person name="Kanda K."/>
            <person name="Nakashima K."/>
            <person name="Nagano Y."/>
        </authorList>
    </citation>
    <scope>NUCLEOTIDE SEQUENCE [LARGE SCALE GENOMIC DNA]</scope>
    <source>
        <strain evidence="1 2">Pasteur Institute Standard strain</strain>
        <plasmid evidence="2">pKK1 DNA</plasmid>
    </source>
</reference>
<dbReference type="AlphaFoldDB" id="A0A9W4A0G6"/>
<evidence type="ECO:0000313" key="1">
    <source>
        <dbReference type="EMBL" id="BAR87096.1"/>
    </source>
</evidence>